<dbReference type="OrthoDB" id="3430849at2"/>
<dbReference type="InterPro" id="IPR018929">
    <property type="entry name" value="DUF2510"/>
</dbReference>
<feature type="compositionally biased region" description="Pro residues" evidence="2">
    <location>
        <begin position="144"/>
        <end position="153"/>
    </location>
</feature>
<protein>
    <recommendedName>
        <fullName evidence="10">DUF4352 domain-containing protein</fullName>
    </recommendedName>
</protein>
<evidence type="ECO:0000313" key="9">
    <source>
        <dbReference type="Proteomes" id="UP000220340"/>
    </source>
</evidence>
<reference evidence="7 9" key="2">
    <citation type="submission" date="2017-10" db="EMBL/GenBank/DDBJ databases">
        <title>The new phylogeny of genus Mycobacterium.</title>
        <authorList>
            <person name="Tortoli E."/>
            <person name="Trovato A."/>
            <person name="Cirillo D.M."/>
        </authorList>
    </citation>
    <scope>NUCLEOTIDE SEQUENCE [LARGE SCALE GENOMIC DNA]</scope>
    <source>
        <strain evidence="7 9">IP141170001</strain>
    </source>
</reference>
<dbReference type="AlphaFoldDB" id="A0A1Q4HCA5"/>
<dbReference type="InterPro" id="IPR029050">
    <property type="entry name" value="Immunoprotect_excell_Ig-like"/>
</dbReference>
<dbReference type="STRING" id="1801.BRW64_14625"/>
<feature type="transmembrane region" description="Helical" evidence="3">
    <location>
        <begin position="176"/>
        <end position="196"/>
    </location>
</feature>
<evidence type="ECO:0000256" key="1">
    <source>
        <dbReference type="ARBA" id="ARBA00022729"/>
    </source>
</evidence>
<feature type="region of interest" description="Disordered" evidence="2">
    <location>
        <begin position="141"/>
        <end position="170"/>
    </location>
</feature>
<name>A0A1Q4HCA5_9MYCO</name>
<dbReference type="EMBL" id="PDCR01000034">
    <property type="protein sequence ID" value="PEG52269.1"/>
    <property type="molecule type" value="Genomic_DNA"/>
</dbReference>
<keyword evidence="3" id="KW-0472">Membrane</keyword>
<keyword evidence="3" id="KW-1133">Transmembrane helix</keyword>
<keyword evidence="9" id="KW-1185">Reference proteome</keyword>
<evidence type="ECO:0000313" key="6">
    <source>
        <dbReference type="EMBL" id="OPE54279.1"/>
    </source>
</evidence>
<comment type="caution">
    <text evidence="7">The sequence shown here is derived from an EMBL/GenBank/DDBJ whole genome shotgun (WGS) entry which is preliminary data.</text>
</comment>
<evidence type="ECO:0000259" key="5">
    <source>
        <dbReference type="Pfam" id="PF11611"/>
    </source>
</evidence>
<feature type="domain" description="DUF2510" evidence="4">
    <location>
        <begin position="8"/>
        <end position="40"/>
    </location>
</feature>
<accession>A0A1Q4HCA5</accession>
<dbReference type="Pfam" id="PF11611">
    <property type="entry name" value="DUF4352"/>
    <property type="match status" value="1"/>
</dbReference>
<evidence type="ECO:0000313" key="7">
    <source>
        <dbReference type="EMBL" id="PEG52269.1"/>
    </source>
</evidence>
<dbReference type="InterPro" id="IPR029051">
    <property type="entry name" value="DUF4352"/>
</dbReference>
<proteinExistence type="predicted"/>
<organism evidence="7 9">
    <name type="scientific">Mycolicibacterium diernhoferi</name>
    <dbReference type="NCBI Taxonomy" id="1801"/>
    <lineage>
        <taxon>Bacteria</taxon>
        <taxon>Bacillati</taxon>
        <taxon>Actinomycetota</taxon>
        <taxon>Actinomycetes</taxon>
        <taxon>Mycobacteriales</taxon>
        <taxon>Mycobacteriaceae</taxon>
        <taxon>Mycolicibacterium</taxon>
    </lineage>
</organism>
<dbReference type="RefSeq" id="WP_073856984.1">
    <property type="nucleotide sequence ID" value="NZ_BAAATC010000003.1"/>
</dbReference>
<gene>
    <name evidence="6" type="ORF">BV510_11195</name>
    <name evidence="7" type="ORF">CRI78_22400</name>
</gene>
<keyword evidence="1" id="KW-0732">Signal</keyword>
<sequence length="366" mass="37570">MTTPPTTAGWYPDPDGSGGQRYWDGAEWTAQRPDAPESTAETSAWPAELPPWPEEDMEMPSWEEAGKAEPPTEEPEPVEPEPAAEDFQPTESVESPEPAPAPAEPTEPVDVSETAPAPEPTAAVEEPVAPEGLAPESDVAQFVPPAPEEPLPGQPTATVPLTEPAPGESGGRPAKVYLIGIGALVVVLVGVLIWALTSRGADSDTSEATGADETSEVTGTAGPATNSADQSSAAAETPTGGGAQVVDGEVTITSNGFEVTPTVSAVENELLTKSATGEFVVVRLTLLNNGELPATFLADQQILTAGGQTYTPETESTFYLGGISAVLYPGQPVDVAFAFDVPPGTAPESIEVHGDLASEGGVIPLS</sequence>
<reference evidence="6 8" key="1">
    <citation type="submission" date="2016-09" db="EMBL/GenBank/DDBJ databases">
        <title>genome sequences of unsequenced Mycobacteria.</title>
        <authorList>
            <person name="Greninger A.L."/>
            <person name="Jerome K.R."/>
            <person name="Mcnair B."/>
            <person name="Wallis C."/>
            <person name="Fang F."/>
        </authorList>
    </citation>
    <scope>NUCLEOTIDE SEQUENCE [LARGE SCALE GENOMIC DNA]</scope>
    <source>
        <strain evidence="6 8">BM1</strain>
    </source>
</reference>
<feature type="region of interest" description="Disordered" evidence="2">
    <location>
        <begin position="1"/>
        <end position="124"/>
    </location>
</feature>
<evidence type="ECO:0000313" key="8">
    <source>
        <dbReference type="Proteomes" id="UP000191039"/>
    </source>
</evidence>
<evidence type="ECO:0000259" key="4">
    <source>
        <dbReference type="Pfam" id="PF10708"/>
    </source>
</evidence>
<feature type="compositionally biased region" description="Acidic residues" evidence="2">
    <location>
        <begin position="71"/>
        <end position="84"/>
    </location>
</feature>
<feature type="domain" description="DUF4352" evidence="5">
    <location>
        <begin position="245"/>
        <end position="360"/>
    </location>
</feature>
<feature type="compositionally biased region" description="Polar residues" evidence="2">
    <location>
        <begin position="223"/>
        <end position="234"/>
    </location>
</feature>
<keyword evidence="3" id="KW-0812">Transmembrane</keyword>
<feature type="region of interest" description="Disordered" evidence="2">
    <location>
        <begin position="200"/>
        <end position="245"/>
    </location>
</feature>
<dbReference type="Gene3D" id="2.60.40.1240">
    <property type="match status" value="1"/>
</dbReference>
<evidence type="ECO:0000256" key="2">
    <source>
        <dbReference type="SAM" id="MobiDB-lite"/>
    </source>
</evidence>
<evidence type="ECO:0000256" key="3">
    <source>
        <dbReference type="SAM" id="Phobius"/>
    </source>
</evidence>
<dbReference type="Proteomes" id="UP000191039">
    <property type="component" value="Unassembled WGS sequence"/>
</dbReference>
<dbReference type="Proteomes" id="UP000220340">
    <property type="component" value="Unassembled WGS sequence"/>
</dbReference>
<dbReference type="Pfam" id="PF10708">
    <property type="entry name" value="DUF2510"/>
    <property type="match status" value="1"/>
</dbReference>
<feature type="compositionally biased region" description="Low complexity" evidence="2">
    <location>
        <begin position="106"/>
        <end position="124"/>
    </location>
</feature>
<evidence type="ECO:0008006" key="10">
    <source>
        <dbReference type="Google" id="ProtNLM"/>
    </source>
</evidence>
<dbReference type="EMBL" id="MIJD01000097">
    <property type="protein sequence ID" value="OPE54279.1"/>
    <property type="molecule type" value="Genomic_DNA"/>
</dbReference>